<dbReference type="EMBL" id="JASJUT010000012">
    <property type="protein sequence ID" value="MDK2597753.1"/>
    <property type="molecule type" value="Genomic_DNA"/>
</dbReference>
<organism evidence="13 14">
    <name type="scientific">Pseudoalteromonas obscura</name>
    <dbReference type="NCBI Taxonomy" id="3048491"/>
    <lineage>
        <taxon>Bacteria</taxon>
        <taxon>Pseudomonadati</taxon>
        <taxon>Pseudomonadota</taxon>
        <taxon>Gammaproteobacteria</taxon>
        <taxon>Alteromonadales</taxon>
        <taxon>Pseudoalteromonadaceae</taxon>
        <taxon>Pseudoalteromonas</taxon>
    </lineage>
</organism>
<dbReference type="GO" id="GO:0008483">
    <property type="term" value="F:transaminase activity"/>
    <property type="evidence" value="ECO:0007669"/>
    <property type="project" value="UniProtKB-KW"/>
</dbReference>
<name>A0ABT7ERV9_9GAMM</name>
<dbReference type="InterPro" id="IPR050571">
    <property type="entry name" value="Class-IV_PLP-Dep_Aminotrnsfr"/>
</dbReference>
<dbReference type="Gene3D" id="3.20.10.10">
    <property type="entry name" value="D-amino Acid Aminotransferase, subunit A, domain 2"/>
    <property type="match status" value="1"/>
</dbReference>
<comment type="cofactor">
    <cofactor evidence="1 12">
        <name>pyridoxal 5'-phosphate</name>
        <dbReference type="ChEBI" id="CHEBI:597326"/>
    </cofactor>
</comment>
<reference evidence="13 14" key="1">
    <citation type="submission" date="2023-05" db="EMBL/GenBank/DDBJ databases">
        <title>Pseudoalteromonas ardens sp. nov., Pseudoalteromonas obscura sp. nov., and Pseudoalteromonas umbrosa sp. nov., isolated from the coral Montipora capitata.</title>
        <authorList>
            <person name="Thomas E.M."/>
            <person name="Smith E.M."/>
            <person name="Papke E."/>
            <person name="Shlafstein M.D."/>
            <person name="Oline D.K."/>
            <person name="Videau P."/>
            <person name="Saw J.H."/>
            <person name="Strangman W.K."/>
            <person name="Ushijima B."/>
        </authorList>
    </citation>
    <scope>NUCLEOTIDE SEQUENCE [LARGE SCALE GENOMIC DNA]</scope>
    <source>
        <strain evidence="13 14">P94</strain>
    </source>
</reference>
<comment type="pathway">
    <text evidence="2">Amino-acid biosynthesis; L-isoleucine biosynthesis; L-isoleucine from 2-oxobutanoate: step 4/4.</text>
</comment>
<evidence type="ECO:0000256" key="5">
    <source>
        <dbReference type="ARBA" id="ARBA00009320"/>
    </source>
</evidence>
<dbReference type="InterPro" id="IPR001544">
    <property type="entry name" value="Aminotrans_IV"/>
</dbReference>
<dbReference type="InterPro" id="IPR018300">
    <property type="entry name" value="Aminotrans_IV_CS"/>
</dbReference>
<dbReference type="InterPro" id="IPR036038">
    <property type="entry name" value="Aminotransferase-like"/>
</dbReference>
<evidence type="ECO:0000256" key="12">
    <source>
        <dbReference type="RuleBase" id="RU004516"/>
    </source>
</evidence>
<evidence type="ECO:0000256" key="7">
    <source>
        <dbReference type="ARBA" id="ARBA00022898"/>
    </source>
</evidence>
<evidence type="ECO:0000313" key="13">
    <source>
        <dbReference type="EMBL" id="MDK2597753.1"/>
    </source>
</evidence>
<comment type="caution">
    <text evidence="13">The sequence shown here is derived from an EMBL/GenBank/DDBJ whole genome shotgun (WGS) entry which is preliminary data.</text>
</comment>
<comment type="catalytic activity">
    <reaction evidence="9">
        <text>L-isoleucine + 2-oxoglutarate = (S)-3-methyl-2-oxopentanoate + L-glutamate</text>
        <dbReference type="Rhea" id="RHEA:24801"/>
        <dbReference type="ChEBI" id="CHEBI:16810"/>
        <dbReference type="ChEBI" id="CHEBI:29985"/>
        <dbReference type="ChEBI" id="CHEBI:35146"/>
        <dbReference type="ChEBI" id="CHEBI:58045"/>
        <dbReference type="EC" id="2.6.1.42"/>
    </reaction>
</comment>
<accession>A0ABT7ERV9</accession>
<dbReference type="InterPro" id="IPR043132">
    <property type="entry name" value="BCAT-like_C"/>
</dbReference>
<evidence type="ECO:0000256" key="3">
    <source>
        <dbReference type="ARBA" id="ARBA00004931"/>
    </source>
</evidence>
<keyword evidence="14" id="KW-1185">Reference proteome</keyword>
<protein>
    <recommendedName>
        <fullName evidence="6">branched-chain-amino-acid transaminase</fullName>
        <ecNumber evidence="6">2.6.1.42</ecNumber>
    </recommendedName>
</protein>
<dbReference type="PANTHER" id="PTHR42743">
    <property type="entry name" value="AMINO-ACID AMINOTRANSFERASE"/>
    <property type="match status" value="1"/>
</dbReference>
<evidence type="ECO:0000256" key="6">
    <source>
        <dbReference type="ARBA" id="ARBA00013053"/>
    </source>
</evidence>
<dbReference type="Proteomes" id="UP001231915">
    <property type="component" value="Unassembled WGS sequence"/>
</dbReference>
<dbReference type="EC" id="2.6.1.42" evidence="6"/>
<dbReference type="RefSeq" id="WP_284138468.1">
    <property type="nucleotide sequence ID" value="NZ_JASJUT010000012.1"/>
</dbReference>
<sequence length="277" mass="30645">MTTILNENTLHPDPDTLSLALYGYACFTSFLVEDRKVKGLTFHLQRLIGDSLAIFGKSPNEGEILKNILAFLDQQDAGYYGGVRVTIFPANFSLSNPGDFQKFNILVTGRKVERINATPIKIATIEAQRTCPLQKTSNIIANLKARVEAQNAGAQDALMLCDNIVTEGATWNIFFGTGNNLVTPSIQTGILPGITRKLLIESAKSANYKVIESAIKINEIEKYEYCFISNAMIGLRAVASINNVTYDAQHSCIRQLQNRFKEISADSIDQFTELINQ</sequence>
<dbReference type="PROSITE" id="PS00770">
    <property type="entry name" value="AA_TRANSFER_CLASS_4"/>
    <property type="match status" value="1"/>
</dbReference>
<proteinExistence type="inferred from homology"/>
<keyword evidence="13" id="KW-0808">Transferase</keyword>
<comment type="pathway">
    <text evidence="4">Amino-acid biosynthesis; L-leucine biosynthesis; L-leucine from 3-methyl-2-oxobutanoate: step 4/4.</text>
</comment>
<evidence type="ECO:0000256" key="11">
    <source>
        <dbReference type="RuleBase" id="RU004106"/>
    </source>
</evidence>
<dbReference type="SUPFAM" id="SSF56752">
    <property type="entry name" value="D-aminoacid aminotransferase-like PLP-dependent enzymes"/>
    <property type="match status" value="1"/>
</dbReference>
<comment type="catalytic activity">
    <reaction evidence="8">
        <text>L-valine + 2-oxoglutarate = 3-methyl-2-oxobutanoate + L-glutamate</text>
        <dbReference type="Rhea" id="RHEA:24813"/>
        <dbReference type="ChEBI" id="CHEBI:11851"/>
        <dbReference type="ChEBI" id="CHEBI:16810"/>
        <dbReference type="ChEBI" id="CHEBI:29985"/>
        <dbReference type="ChEBI" id="CHEBI:57762"/>
        <dbReference type="EC" id="2.6.1.42"/>
    </reaction>
</comment>
<evidence type="ECO:0000256" key="4">
    <source>
        <dbReference type="ARBA" id="ARBA00005072"/>
    </source>
</evidence>
<comment type="similarity">
    <text evidence="5 11">Belongs to the class-IV pyridoxal-phosphate-dependent aminotransferase family.</text>
</comment>
<evidence type="ECO:0000256" key="10">
    <source>
        <dbReference type="ARBA" id="ARBA00049229"/>
    </source>
</evidence>
<comment type="catalytic activity">
    <reaction evidence="10">
        <text>L-leucine + 2-oxoglutarate = 4-methyl-2-oxopentanoate + L-glutamate</text>
        <dbReference type="Rhea" id="RHEA:18321"/>
        <dbReference type="ChEBI" id="CHEBI:16810"/>
        <dbReference type="ChEBI" id="CHEBI:17865"/>
        <dbReference type="ChEBI" id="CHEBI:29985"/>
        <dbReference type="ChEBI" id="CHEBI:57427"/>
        <dbReference type="EC" id="2.6.1.42"/>
    </reaction>
</comment>
<evidence type="ECO:0000256" key="8">
    <source>
        <dbReference type="ARBA" id="ARBA00048212"/>
    </source>
</evidence>
<evidence type="ECO:0000256" key="1">
    <source>
        <dbReference type="ARBA" id="ARBA00001933"/>
    </source>
</evidence>
<evidence type="ECO:0000313" key="14">
    <source>
        <dbReference type="Proteomes" id="UP001231915"/>
    </source>
</evidence>
<comment type="pathway">
    <text evidence="3">Amino-acid biosynthesis; L-valine biosynthesis; L-valine from pyruvate: step 4/4.</text>
</comment>
<evidence type="ECO:0000256" key="2">
    <source>
        <dbReference type="ARBA" id="ARBA00004824"/>
    </source>
</evidence>
<evidence type="ECO:0000256" key="9">
    <source>
        <dbReference type="ARBA" id="ARBA00048798"/>
    </source>
</evidence>
<dbReference type="Pfam" id="PF01063">
    <property type="entry name" value="Aminotran_4"/>
    <property type="match status" value="1"/>
</dbReference>
<gene>
    <name evidence="13" type="ORF">QNM18_22075</name>
</gene>
<keyword evidence="13" id="KW-0032">Aminotransferase</keyword>
<keyword evidence="7 12" id="KW-0663">Pyridoxal phosphate</keyword>
<dbReference type="PANTHER" id="PTHR42743:SF11">
    <property type="entry name" value="AMINODEOXYCHORISMATE LYASE"/>
    <property type="match status" value="1"/>
</dbReference>